<evidence type="ECO:0000313" key="12">
    <source>
        <dbReference type="Proteomes" id="UP000015503"/>
    </source>
</evidence>
<dbReference type="PROSITE" id="PS51722">
    <property type="entry name" value="G_TR_2"/>
    <property type="match status" value="1"/>
</dbReference>
<dbReference type="InterPro" id="IPR035649">
    <property type="entry name" value="EFG_V"/>
</dbReference>
<gene>
    <name evidence="8 11" type="primary">fusA</name>
    <name evidence="11" type="ORF">PCA10_43710</name>
</gene>
<dbReference type="CDD" id="cd16262">
    <property type="entry name" value="EFG_III"/>
    <property type="match status" value="1"/>
</dbReference>
<keyword evidence="4 8" id="KW-0251">Elongation factor</keyword>
<dbReference type="Gene3D" id="2.40.30.10">
    <property type="entry name" value="Translation factors"/>
    <property type="match status" value="1"/>
</dbReference>
<dbReference type="FunFam" id="3.30.230.10:FF:000003">
    <property type="entry name" value="Elongation factor G"/>
    <property type="match status" value="1"/>
</dbReference>
<evidence type="ECO:0000256" key="8">
    <source>
        <dbReference type="HAMAP-Rule" id="MF_00054"/>
    </source>
</evidence>
<dbReference type="Pfam" id="PF14492">
    <property type="entry name" value="EFG_III"/>
    <property type="match status" value="1"/>
</dbReference>
<dbReference type="GO" id="GO:0003746">
    <property type="term" value="F:translation elongation factor activity"/>
    <property type="evidence" value="ECO:0007669"/>
    <property type="project" value="UniProtKB-UniRule"/>
</dbReference>
<evidence type="ECO:0000259" key="10">
    <source>
        <dbReference type="PROSITE" id="PS51722"/>
    </source>
</evidence>
<dbReference type="InterPro" id="IPR020568">
    <property type="entry name" value="Ribosomal_Su5_D2-typ_SF"/>
</dbReference>
<evidence type="ECO:0000256" key="1">
    <source>
        <dbReference type="ARBA" id="ARBA00005870"/>
    </source>
</evidence>
<evidence type="ECO:0000256" key="5">
    <source>
        <dbReference type="ARBA" id="ARBA00022917"/>
    </source>
</evidence>
<dbReference type="CDD" id="cd03713">
    <property type="entry name" value="EFG_mtEFG_C"/>
    <property type="match status" value="1"/>
</dbReference>
<dbReference type="InterPro" id="IPR027417">
    <property type="entry name" value="P-loop_NTPase"/>
</dbReference>
<dbReference type="NCBIfam" id="TIGR00484">
    <property type="entry name" value="EF-G"/>
    <property type="match status" value="1"/>
</dbReference>
<dbReference type="Gene3D" id="3.30.230.10">
    <property type="match status" value="1"/>
</dbReference>
<evidence type="ECO:0000256" key="6">
    <source>
        <dbReference type="ARBA" id="ARBA00023134"/>
    </source>
</evidence>
<dbReference type="InterPro" id="IPR047872">
    <property type="entry name" value="EFG_IV"/>
</dbReference>
<dbReference type="SUPFAM" id="SSF52540">
    <property type="entry name" value="P-loop containing nucleoside triphosphate hydrolases"/>
    <property type="match status" value="1"/>
</dbReference>
<reference evidence="11 12" key="1">
    <citation type="journal article" date="2013" name="Genome Announc.">
        <title>Complete Genome Sequence of the Carbazole Degrader Pseudomonas resinovorans Strain CA10 (NBRC 106553).</title>
        <authorList>
            <person name="Shintani M."/>
            <person name="Hosoyama A."/>
            <person name="Ohji S."/>
            <person name="Tsuchikane K."/>
            <person name="Takarada H."/>
            <person name="Yamazoe A."/>
            <person name="Fujita N."/>
            <person name="Nojiri H."/>
        </authorList>
    </citation>
    <scope>NUCLEOTIDE SEQUENCE [LARGE SCALE GENOMIC DNA]</scope>
    <source>
        <strain evidence="11 12">NBRC 106553</strain>
    </source>
</reference>
<dbReference type="InterPro" id="IPR009000">
    <property type="entry name" value="Transl_B-barrel_sf"/>
</dbReference>
<dbReference type="eggNOG" id="COG0480">
    <property type="taxonomic scope" value="Bacteria"/>
</dbReference>
<dbReference type="Pfam" id="PF00679">
    <property type="entry name" value="EFG_C"/>
    <property type="match status" value="1"/>
</dbReference>
<evidence type="ECO:0000313" key="11">
    <source>
        <dbReference type="EMBL" id="BAN50103.1"/>
    </source>
</evidence>
<dbReference type="NCBIfam" id="NF009381">
    <property type="entry name" value="PRK12740.1-5"/>
    <property type="match status" value="1"/>
</dbReference>
<dbReference type="RefSeq" id="WP_016494236.1">
    <property type="nucleotide sequence ID" value="NC_021499.1"/>
</dbReference>
<evidence type="ECO:0000256" key="9">
    <source>
        <dbReference type="SAM" id="MobiDB-lite"/>
    </source>
</evidence>
<dbReference type="FunFam" id="3.30.70.870:FF:000001">
    <property type="entry name" value="Elongation factor G"/>
    <property type="match status" value="1"/>
</dbReference>
<dbReference type="STRING" id="1245471.PCA10_43710"/>
<dbReference type="InterPro" id="IPR035647">
    <property type="entry name" value="EFG_III/V"/>
</dbReference>
<dbReference type="InterPro" id="IPR031157">
    <property type="entry name" value="G_TR_CS"/>
</dbReference>
<dbReference type="InterPro" id="IPR005225">
    <property type="entry name" value="Small_GTP-bd"/>
</dbReference>
<comment type="subcellular location">
    <subcellularLocation>
        <location evidence="8">Cytoplasm</location>
    </subcellularLocation>
</comment>
<dbReference type="PRINTS" id="PR00315">
    <property type="entry name" value="ELONGATNFCT"/>
</dbReference>
<dbReference type="EMBL" id="AP013068">
    <property type="protein sequence ID" value="BAN50103.1"/>
    <property type="molecule type" value="Genomic_DNA"/>
</dbReference>
<feature type="region of interest" description="Disordered" evidence="9">
    <location>
        <begin position="292"/>
        <end position="313"/>
    </location>
</feature>
<dbReference type="Pfam" id="PF03144">
    <property type="entry name" value="GTP_EFTU_D2"/>
    <property type="match status" value="1"/>
</dbReference>
<organism evidence="11 12">
    <name type="scientific">Metapseudomonas resinovorans NBRC 106553</name>
    <dbReference type="NCBI Taxonomy" id="1245471"/>
    <lineage>
        <taxon>Bacteria</taxon>
        <taxon>Pseudomonadati</taxon>
        <taxon>Pseudomonadota</taxon>
        <taxon>Gammaproteobacteria</taxon>
        <taxon>Pseudomonadales</taxon>
        <taxon>Pseudomonadaceae</taxon>
        <taxon>Metapseudomonas</taxon>
    </lineage>
</organism>
<dbReference type="FunFam" id="2.40.30.10:FF:000006">
    <property type="entry name" value="Elongation factor G"/>
    <property type="match status" value="1"/>
</dbReference>
<evidence type="ECO:0000256" key="7">
    <source>
        <dbReference type="ARBA" id="ARBA00024731"/>
    </source>
</evidence>
<dbReference type="NCBIfam" id="TIGR00231">
    <property type="entry name" value="small_GTP"/>
    <property type="match status" value="1"/>
</dbReference>
<dbReference type="PANTHER" id="PTHR43261">
    <property type="entry name" value="TRANSLATION ELONGATION FACTOR G-RELATED"/>
    <property type="match status" value="1"/>
</dbReference>
<dbReference type="HAMAP" id="MF_00054_B">
    <property type="entry name" value="EF_G_EF_2_B"/>
    <property type="match status" value="1"/>
</dbReference>
<dbReference type="SUPFAM" id="SSF50447">
    <property type="entry name" value="Translation proteins"/>
    <property type="match status" value="1"/>
</dbReference>
<dbReference type="FunFam" id="3.40.50.300:FF:000029">
    <property type="entry name" value="Elongation factor G"/>
    <property type="match status" value="1"/>
</dbReference>
<dbReference type="Gene3D" id="3.30.70.240">
    <property type="match status" value="1"/>
</dbReference>
<dbReference type="SUPFAM" id="SSF54980">
    <property type="entry name" value="EF-G C-terminal domain-like"/>
    <property type="match status" value="2"/>
</dbReference>
<dbReference type="Pfam" id="PF00009">
    <property type="entry name" value="GTP_EFTU"/>
    <property type="match status" value="1"/>
</dbReference>
<evidence type="ECO:0000256" key="2">
    <source>
        <dbReference type="ARBA" id="ARBA00017872"/>
    </source>
</evidence>
<dbReference type="Pfam" id="PF03764">
    <property type="entry name" value="EFG_IV"/>
    <property type="match status" value="1"/>
</dbReference>
<dbReference type="PROSITE" id="PS00301">
    <property type="entry name" value="G_TR_1"/>
    <property type="match status" value="1"/>
</dbReference>
<dbReference type="InterPro" id="IPR009022">
    <property type="entry name" value="EFG_III"/>
</dbReference>
<dbReference type="CDD" id="cd04088">
    <property type="entry name" value="EFG_mtEFG_II"/>
    <property type="match status" value="1"/>
</dbReference>
<comment type="function">
    <text evidence="7 8">Catalyzes the GTP-dependent ribosomal translocation step during translation elongation. During this step, the ribosome changes from the pre-translocational (PRE) to the post-translocational (POST) state as the newly formed A-site-bound peptidyl-tRNA and P-site-bound deacylated tRNA move to the P and E sites, respectively. Catalyzes the coordinated movement of the two tRNA molecules, the mRNA and conformational changes in the ribosome.</text>
</comment>
<feature type="binding site" evidence="8">
    <location>
        <begin position="142"/>
        <end position="145"/>
    </location>
    <ligand>
        <name>GTP</name>
        <dbReference type="ChEBI" id="CHEBI:37565"/>
    </ligand>
</feature>
<dbReference type="PATRIC" id="fig|1245471.3.peg.4421"/>
<dbReference type="GO" id="GO:0005737">
    <property type="term" value="C:cytoplasm"/>
    <property type="evidence" value="ECO:0007669"/>
    <property type="project" value="UniProtKB-SubCell"/>
</dbReference>
<feature type="domain" description="Tr-type G" evidence="10">
    <location>
        <begin position="8"/>
        <end position="290"/>
    </location>
</feature>
<dbReference type="Gene3D" id="3.40.50.300">
    <property type="entry name" value="P-loop containing nucleotide triphosphate hydrolases"/>
    <property type="match status" value="1"/>
</dbReference>
<evidence type="ECO:0000256" key="4">
    <source>
        <dbReference type="ARBA" id="ARBA00022768"/>
    </source>
</evidence>
<dbReference type="GO" id="GO:0032790">
    <property type="term" value="P:ribosome disassembly"/>
    <property type="evidence" value="ECO:0007669"/>
    <property type="project" value="TreeGrafter"/>
</dbReference>
<comment type="similarity">
    <text evidence="1 8">Belongs to the TRAFAC class translation factor GTPase superfamily. Classic translation factor GTPase family. EF-G/EF-2 subfamily.</text>
</comment>
<dbReference type="Proteomes" id="UP000015503">
    <property type="component" value="Chromosome"/>
</dbReference>
<feature type="binding site" evidence="8">
    <location>
        <begin position="17"/>
        <end position="24"/>
    </location>
    <ligand>
        <name>GTP</name>
        <dbReference type="ChEBI" id="CHEBI:37565"/>
    </ligand>
</feature>
<dbReference type="InterPro" id="IPR005517">
    <property type="entry name" value="Transl_elong_EFG/EF2_IV"/>
</dbReference>
<dbReference type="KEGG" id="pre:PCA10_43710"/>
<name>S6AV66_METRE</name>
<dbReference type="GO" id="GO:0097216">
    <property type="term" value="F:guanosine tetraphosphate binding"/>
    <property type="evidence" value="ECO:0007669"/>
    <property type="project" value="UniProtKB-ARBA"/>
</dbReference>
<accession>S6AV66</accession>
<feature type="compositionally biased region" description="Basic and acidic residues" evidence="9">
    <location>
        <begin position="298"/>
        <end position="313"/>
    </location>
</feature>
<dbReference type="GO" id="GO:0005525">
    <property type="term" value="F:GTP binding"/>
    <property type="evidence" value="ECO:0007669"/>
    <property type="project" value="UniProtKB-UniRule"/>
</dbReference>
<evidence type="ECO:0000256" key="3">
    <source>
        <dbReference type="ARBA" id="ARBA00022741"/>
    </source>
</evidence>
<feature type="binding site" evidence="8">
    <location>
        <begin position="88"/>
        <end position="92"/>
    </location>
    <ligand>
        <name>GTP</name>
        <dbReference type="ChEBI" id="CHEBI:37565"/>
    </ligand>
</feature>
<protein>
    <recommendedName>
        <fullName evidence="2 8">Elongation factor G</fullName>
        <shortName evidence="8">EF-G</shortName>
    </recommendedName>
</protein>
<keyword evidence="3 8" id="KW-0547">Nucleotide-binding</keyword>
<dbReference type="InterPro" id="IPR000795">
    <property type="entry name" value="T_Tr_GTP-bd_dom"/>
</dbReference>
<dbReference type="OrthoDB" id="9804431at2"/>
<sequence length="700" mass="76999">MARTTPISHYRNIGIVAHVDAGKTTTTERVLYYTGVNHKMGEVHDGAATMDWMVQEQERGITITSAATTAFWSGSRKQLDKYRINIIDTPGHVDFTIEVERSLRVLDGAVVVFSGADGVEPQSETVWRQADKYHVPRIAYVNKMDRAGADFLRVVEQIKKRLGHTPVPIQLPIGQEENFNGQIDLIRMKAIYWNDADQGASFREEEIPAELQEEARHWRNQMLEAAAEANEELMTKYLDGGELSEDEIKAGLRIRTLSCEVVPAVCGSSFKNKGVPLVLDAVVELLPAPTEIPAIHGTHPDDPEKSDERHADDGEPFSSLAFKIATDPFVGNLTFVRVYSGVLNSGDAVLNSVKGRKERVGRMVQMHANHRAEIKEVRAGDIAALIGMKDVTTGDTLCDLNKPIILERMDFPEPVISIAVEPKTKADQEKMGIALGRLAQEDPSFRVRTDEETGQTIISGMGELHLDIIVDRMKREFGVEANTGKPQVAYREAIRKTCEIEGKFVRQSGGRGQYGHCWIRFAPADEGSEGLVFVNEVVGGAIPREFVPAIQKGIEEQMKNGVLAGYPLLGLKAAVFDGSYHDVDSSEMAFKIAASMATKQLSQKGGAVLLEPVMKLEVVTPEDYMGDIMGDLNRRRGLIHGMDDGVSGKIIRAEVPLGEMFGYATDVRSMSQGRASFSMEFARYADAPASIAEAIVKKSG</sequence>
<dbReference type="PANTHER" id="PTHR43261:SF1">
    <property type="entry name" value="RIBOSOME-RELEASING FACTOR 2, MITOCHONDRIAL"/>
    <property type="match status" value="1"/>
</dbReference>
<dbReference type="InterPro" id="IPR004540">
    <property type="entry name" value="Transl_elong_EFG/EF2"/>
</dbReference>
<dbReference type="SMART" id="SM00889">
    <property type="entry name" value="EFG_IV"/>
    <property type="match status" value="1"/>
</dbReference>
<keyword evidence="12" id="KW-1185">Reference proteome</keyword>
<keyword evidence="5 8" id="KW-0648">Protein biosynthesis</keyword>
<dbReference type="HOGENOM" id="CLU_002794_4_1_6"/>
<dbReference type="CDD" id="cd01886">
    <property type="entry name" value="EF-G"/>
    <property type="match status" value="1"/>
</dbReference>
<dbReference type="AlphaFoldDB" id="S6AV66"/>
<dbReference type="SUPFAM" id="SSF54211">
    <property type="entry name" value="Ribosomal protein S5 domain 2-like"/>
    <property type="match status" value="1"/>
</dbReference>
<dbReference type="InterPro" id="IPR000640">
    <property type="entry name" value="EFG_V-like"/>
</dbReference>
<dbReference type="InterPro" id="IPR004161">
    <property type="entry name" value="EFTu-like_2"/>
</dbReference>
<dbReference type="SMART" id="SM00838">
    <property type="entry name" value="EFG_C"/>
    <property type="match status" value="1"/>
</dbReference>
<dbReference type="GO" id="GO:0003924">
    <property type="term" value="F:GTPase activity"/>
    <property type="evidence" value="ECO:0007669"/>
    <property type="project" value="InterPro"/>
</dbReference>
<dbReference type="InterPro" id="IPR014721">
    <property type="entry name" value="Ribsml_uS5_D2-typ_fold_subgr"/>
</dbReference>
<dbReference type="CDD" id="cd01434">
    <property type="entry name" value="EFG_mtEFG1_IV"/>
    <property type="match status" value="1"/>
</dbReference>
<keyword evidence="6 8" id="KW-0342">GTP-binding</keyword>
<dbReference type="Gene3D" id="3.30.70.870">
    <property type="entry name" value="Elongation Factor G (Translational Gtpase), domain 3"/>
    <property type="match status" value="1"/>
</dbReference>
<keyword evidence="8" id="KW-0963">Cytoplasm</keyword>
<proteinExistence type="inferred from homology"/>
<dbReference type="InterPro" id="IPR041095">
    <property type="entry name" value="EFG_II"/>
</dbReference>
<dbReference type="FunFam" id="3.30.70.240:FF:000001">
    <property type="entry name" value="Elongation factor G"/>
    <property type="match status" value="1"/>
</dbReference>